<gene>
    <name evidence="1" type="ORF">HMPREF9371_1871</name>
</gene>
<organism evidence="1 2">
    <name type="scientific">Neisseria shayeganii 871</name>
    <dbReference type="NCBI Taxonomy" id="1032488"/>
    <lineage>
        <taxon>Bacteria</taxon>
        <taxon>Pseudomonadati</taxon>
        <taxon>Pseudomonadota</taxon>
        <taxon>Betaproteobacteria</taxon>
        <taxon>Neisseriales</taxon>
        <taxon>Neisseriaceae</taxon>
        <taxon>Neisseria</taxon>
    </lineage>
</organism>
<dbReference type="EMBL" id="AGAY01000063">
    <property type="protein sequence ID" value="EGY51954.1"/>
    <property type="molecule type" value="Genomic_DNA"/>
</dbReference>
<sequence>MSAKYSILVQVFVCRRHTSAALFSRCASHIAALATSLKVDALLKQKN</sequence>
<reference evidence="1 2" key="1">
    <citation type="submission" date="2011-05" db="EMBL/GenBank/DDBJ databases">
        <authorList>
            <person name="Muzny D."/>
            <person name="Qin X."/>
            <person name="Deng J."/>
            <person name="Jiang H."/>
            <person name="Liu Y."/>
            <person name="Qu J."/>
            <person name="Song X.-Z."/>
            <person name="Zhang L."/>
            <person name="Thornton R."/>
            <person name="Coyle M."/>
            <person name="Francisco L."/>
            <person name="Jackson L."/>
            <person name="Javaid M."/>
            <person name="Korchina V."/>
            <person name="Kovar C."/>
            <person name="Mata R."/>
            <person name="Mathew T."/>
            <person name="Ngo R."/>
            <person name="Nguyen L."/>
            <person name="Nguyen N."/>
            <person name="Okwuonu G."/>
            <person name="Ongeri F."/>
            <person name="Pham C."/>
            <person name="Simmons D."/>
            <person name="Wilczek-Boney K."/>
            <person name="Hale W."/>
            <person name="Jakkamsetti A."/>
            <person name="Pham P."/>
            <person name="Ruth R."/>
            <person name="San Lucas F."/>
            <person name="Warren J."/>
            <person name="Zhang J."/>
            <person name="Zhao Z."/>
            <person name="Zhou C."/>
            <person name="Zhu D."/>
            <person name="Lee S."/>
            <person name="Bess C."/>
            <person name="Blankenburg K."/>
            <person name="Forbes L."/>
            <person name="Fu Q."/>
            <person name="Gubbala S."/>
            <person name="Hirani K."/>
            <person name="Jayaseelan J.C."/>
            <person name="Lara F."/>
            <person name="Munidasa M."/>
            <person name="Palculict T."/>
            <person name="Patil S."/>
            <person name="Pu L.-L."/>
            <person name="Saada N."/>
            <person name="Tang L."/>
            <person name="Weissenberger G."/>
            <person name="Zhu Y."/>
            <person name="Hemphill L."/>
            <person name="Shang Y."/>
            <person name="Youmans B."/>
            <person name="Ayvaz T."/>
            <person name="Ross M."/>
            <person name="Santibanez J."/>
            <person name="Aqrawi P."/>
            <person name="Gross S."/>
            <person name="Joshi V."/>
            <person name="Fowler G."/>
            <person name="Nazareth L."/>
            <person name="Reid J."/>
            <person name="Worley K."/>
            <person name="Petrosino J."/>
            <person name="Highlander S."/>
            <person name="Gibbs R."/>
        </authorList>
    </citation>
    <scope>NUCLEOTIDE SEQUENCE [LARGE SCALE GENOMIC DNA]</scope>
    <source>
        <strain evidence="1 2">871</strain>
    </source>
</reference>
<protein>
    <submittedName>
        <fullName evidence="1">Uncharacterized protein</fullName>
    </submittedName>
</protein>
<name>G4CJT1_9NEIS</name>
<comment type="caution">
    <text evidence="1">The sequence shown here is derived from an EMBL/GenBank/DDBJ whole genome shotgun (WGS) entry which is preliminary data.</text>
</comment>
<accession>G4CJT1</accession>
<dbReference type="HOGENOM" id="CLU_3170669_0_0_4"/>
<keyword evidence="2" id="KW-1185">Reference proteome</keyword>
<dbReference type="PATRIC" id="fig|1032488.3.peg.1774"/>
<evidence type="ECO:0000313" key="2">
    <source>
        <dbReference type="Proteomes" id="UP000003019"/>
    </source>
</evidence>
<dbReference type="Proteomes" id="UP000003019">
    <property type="component" value="Unassembled WGS sequence"/>
</dbReference>
<proteinExistence type="predicted"/>
<evidence type="ECO:0000313" key="1">
    <source>
        <dbReference type="EMBL" id="EGY51954.1"/>
    </source>
</evidence>
<dbReference type="AlphaFoldDB" id="G4CJT1"/>